<evidence type="ECO:0000259" key="4">
    <source>
        <dbReference type="Pfam" id="PF22671"/>
    </source>
</evidence>
<dbReference type="Proteomes" id="UP000574769">
    <property type="component" value="Unassembled WGS sequence"/>
</dbReference>
<dbReference type="PANTHER" id="PTHR35861:SF1">
    <property type="entry name" value="PHAGE TAIL SHEATH PROTEIN"/>
    <property type="match status" value="1"/>
</dbReference>
<comment type="caution">
    <text evidence="5">The sequence shown here is derived from an EMBL/GenBank/DDBJ whole genome shotgun (WGS) entry which is preliminary data.</text>
</comment>
<sequence length="384" mass="40525">MHGITITEINEGTRSLITVATGVIGMVVTAPDADAAVFPLDRPALIVDIDAAIGAAGTTGTLSRSLRAIADQVRCPVVVVRVAPGADANATNAAVIGTTTNGLKTGMQALLAAEGQVGVRPRILGAPGLDTLPVRAALQVIAQRLRAMVYAKAIGDDTASAIADRANASGRELMLLWPNFLAFDSKAATNVTGFAVAYALGLRAKIDQEEGWHRTLSNVPVNGVIGLTRDVGFDVQDPYCEANLLNDKQITALIRTGEGFRFWGSRTCSTEPLFAFESATRAAQVIQDTIAGGMMWAIDKPLKPSLVKDIVETINGKLRELVAAGQLIGGRAWFDATKNTVATLQAGKVVIDYDYTPVPPLENLLLNQRITGEYFQDFAAAVAA</sequence>
<protein>
    <recommendedName>
        <fullName evidence="7">Phage tail protein</fullName>
    </recommendedName>
</protein>
<evidence type="ECO:0000256" key="1">
    <source>
        <dbReference type="ARBA" id="ARBA00008005"/>
    </source>
</evidence>
<dbReference type="Pfam" id="PF04984">
    <property type="entry name" value="Phage_sheath_1"/>
    <property type="match status" value="1"/>
</dbReference>
<dbReference type="AlphaFoldDB" id="A0A7W7AKS7"/>
<reference evidence="5 6" key="1">
    <citation type="submission" date="2020-08" db="EMBL/GenBank/DDBJ databases">
        <title>Genomic Encyclopedia of Type Strains, Phase IV (KMG-IV): sequencing the most valuable type-strain genomes for metagenomic binning, comparative biology and taxonomic classification.</title>
        <authorList>
            <person name="Goeker M."/>
        </authorList>
    </citation>
    <scope>NUCLEOTIDE SEQUENCE [LARGE SCALE GENOMIC DNA]</scope>
    <source>
        <strain evidence="5 6">DSM 15867</strain>
    </source>
</reference>
<dbReference type="PANTHER" id="PTHR35861">
    <property type="match status" value="1"/>
</dbReference>
<feature type="domain" description="Tail sheath protein Gp18-like" evidence="4">
    <location>
        <begin position="21"/>
        <end position="82"/>
    </location>
</feature>
<dbReference type="InterPro" id="IPR052042">
    <property type="entry name" value="Tail_sheath_structural"/>
</dbReference>
<keyword evidence="6" id="KW-1185">Reference proteome</keyword>
<accession>A0A7W7AKS7</accession>
<feature type="domain" description="Tail sheath protein subtilisin-like" evidence="2">
    <location>
        <begin position="105"/>
        <end position="268"/>
    </location>
</feature>
<comment type="similarity">
    <text evidence="1">Belongs to the myoviridae tail sheath protein family.</text>
</comment>
<evidence type="ECO:0000313" key="5">
    <source>
        <dbReference type="EMBL" id="MBB4618000.1"/>
    </source>
</evidence>
<evidence type="ECO:0000313" key="6">
    <source>
        <dbReference type="Proteomes" id="UP000574769"/>
    </source>
</evidence>
<evidence type="ECO:0000259" key="3">
    <source>
        <dbReference type="Pfam" id="PF17482"/>
    </source>
</evidence>
<feature type="domain" description="Tail sheath protein C-terminal" evidence="3">
    <location>
        <begin position="270"/>
        <end position="371"/>
    </location>
</feature>
<dbReference type="Pfam" id="PF17482">
    <property type="entry name" value="Phage_sheath_1C"/>
    <property type="match status" value="1"/>
</dbReference>
<name>A0A7W7AKS7_9SPHN</name>
<dbReference type="RefSeq" id="WP_184114400.1">
    <property type="nucleotide sequence ID" value="NZ_JACHNY010000004.1"/>
</dbReference>
<organism evidence="5 6">
    <name type="scientific">Sphingomonas abaci</name>
    <dbReference type="NCBI Taxonomy" id="237611"/>
    <lineage>
        <taxon>Bacteria</taxon>
        <taxon>Pseudomonadati</taxon>
        <taxon>Pseudomonadota</taxon>
        <taxon>Alphaproteobacteria</taxon>
        <taxon>Sphingomonadales</taxon>
        <taxon>Sphingomonadaceae</taxon>
        <taxon>Sphingomonas</taxon>
    </lineage>
</organism>
<proteinExistence type="inferred from homology"/>
<evidence type="ECO:0000259" key="2">
    <source>
        <dbReference type="Pfam" id="PF04984"/>
    </source>
</evidence>
<dbReference type="InterPro" id="IPR020287">
    <property type="entry name" value="Tail_sheath_C"/>
</dbReference>
<dbReference type="Pfam" id="PF22671">
    <property type="entry name" value="Gp18_domIII_N"/>
    <property type="match status" value="1"/>
</dbReference>
<dbReference type="EMBL" id="JACHNY010000004">
    <property type="protein sequence ID" value="MBB4618000.1"/>
    <property type="molecule type" value="Genomic_DNA"/>
</dbReference>
<evidence type="ECO:0008006" key="7">
    <source>
        <dbReference type="Google" id="ProtNLM"/>
    </source>
</evidence>
<gene>
    <name evidence="5" type="ORF">GGQ96_002136</name>
</gene>
<dbReference type="InterPro" id="IPR054564">
    <property type="entry name" value="Gp18_domIII_N"/>
</dbReference>
<dbReference type="InterPro" id="IPR035089">
    <property type="entry name" value="Phage_sheath_subtilisin"/>
</dbReference>